<protein>
    <submittedName>
        <fullName evidence="2">Uncharacterized protein</fullName>
    </submittedName>
</protein>
<dbReference type="Gramene" id="MELO3C031668.2.1">
    <property type="protein sequence ID" value="MELO3C031668.2.1"/>
    <property type="gene ID" value="MELO3C031668.2"/>
</dbReference>
<organism evidence="2">
    <name type="scientific">Cucumis melo</name>
    <name type="common">Muskmelon</name>
    <dbReference type="NCBI Taxonomy" id="3656"/>
    <lineage>
        <taxon>Eukaryota</taxon>
        <taxon>Viridiplantae</taxon>
        <taxon>Streptophyta</taxon>
        <taxon>Embryophyta</taxon>
        <taxon>Tracheophyta</taxon>
        <taxon>Spermatophyta</taxon>
        <taxon>Magnoliopsida</taxon>
        <taxon>eudicotyledons</taxon>
        <taxon>Gunneridae</taxon>
        <taxon>Pentapetalae</taxon>
        <taxon>rosids</taxon>
        <taxon>fabids</taxon>
        <taxon>Cucurbitales</taxon>
        <taxon>Cucurbitaceae</taxon>
        <taxon>Benincaseae</taxon>
        <taxon>Cucumis</taxon>
    </lineage>
</organism>
<name>A0A9I9ECI2_CUCME</name>
<evidence type="ECO:0000256" key="1">
    <source>
        <dbReference type="SAM" id="MobiDB-lite"/>
    </source>
</evidence>
<feature type="compositionally biased region" description="Low complexity" evidence="1">
    <location>
        <begin position="1"/>
        <end position="20"/>
    </location>
</feature>
<dbReference type="EnsemblPlants" id="MELO3C031668.2.1">
    <property type="protein sequence ID" value="MELO3C031668.2.1"/>
    <property type="gene ID" value="MELO3C031668.2"/>
</dbReference>
<dbReference type="AlphaFoldDB" id="A0A9I9ECI2"/>
<sequence length="136" mass="15097">FSRCSRSSPSRRLPSRRSASVPVHVQLPSSHSHFSPRSAASVPIRRSNFNPVADSHLPIRHSNFNPFADSHLLLALSPFTFSFSPPSRSASIPDNHTSVLVLLASIPVRRLASVPVQLSNFNPIDCHCNRFVLFEF</sequence>
<evidence type="ECO:0000313" key="2">
    <source>
        <dbReference type="EnsemblPlants" id="MELO3C031668.2.1"/>
    </source>
</evidence>
<proteinExistence type="predicted"/>
<feature type="region of interest" description="Disordered" evidence="1">
    <location>
        <begin position="1"/>
        <end position="22"/>
    </location>
</feature>
<accession>A0A9I9ECI2</accession>
<reference evidence="2" key="1">
    <citation type="submission" date="2023-03" db="UniProtKB">
        <authorList>
            <consortium name="EnsemblPlants"/>
        </authorList>
    </citation>
    <scope>IDENTIFICATION</scope>
</reference>